<keyword evidence="9" id="KW-1185">Reference proteome</keyword>
<evidence type="ECO:0000256" key="2">
    <source>
        <dbReference type="ARBA" id="ARBA00022741"/>
    </source>
</evidence>
<accession>A0AAF0IP32</accession>
<keyword evidence="1" id="KW-0808">Transferase</keyword>
<dbReference type="Proteomes" id="UP001216638">
    <property type="component" value="Chromosome 1"/>
</dbReference>
<dbReference type="InterPro" id="IPR008271">
    <property type="entry name" value="Ser/Thr_kinase_AS"/>
</dbReference>
<evidence type="ECO:0000256" key="6">
    <source>
        <dbReference type="SAM" id="MobiDB-lite"/>
    </source>
</evidence>
<protein>
    <submittedName>
        <fullName evidence="8">Serine/threonine-protein kinase iks1</fullName>
    </submittedName>
</protein>
<evidence type="ECO:0000256" key="1">
    <source>
        <dbReference type="ARBA" id="ARBA00022679"/>
    </source>
</evidence>
<dbReference type="SMART" id="SM00220">
    <property type="entry name" value="S_TKc"/>
    <property type="match status" value="1"/>
</dbReference>
<dbReference type="GO" id="GO:0005634">
    <property type="term" value="C:nucleus"/>
    <property type="evidence" value="ECO:0007669"/>
    <property type="project" value="TreeGrafter"/>
</dbReference>
<keyword evidence="4" id="KW-0067">ATP-binding</keyword>
<evidence type="ECO:0000256" key="4">
    <source>
        <dbReference type="ARBA" id="ARBA00022840"/>
    </source>
</evidence>
<feature type="compositionally biased region" description="Low complexity" evidence="6">
    <location>
        <begin position="469"/>
        <end position="482"/>
    </location>
</feature>
<dbReference type="PANTHER" id="PTHR11042:SF138">
    <property type="entry name" value="SERINE_THREONINE-PROTEIN KINASE IKS1-RELATED"/>
    <property type="match status" value="1"/>
</dbReference>
<dbReference type="InterPro" id="IPR000719">
    <property type="entry name" value="Prot_kinase_dom"/>
</dbReference>
<dbReference type="GO" id="GO:0005737">
    <property type="term" value="C:cytoplasm"/>
    <property type="evidence" value="ECO:0007669"/>
    <property type="project" value="TreeGrafter"/>
</dbReference>
<dbReference type="PANTHER" id="PTHR11042">
    <property type="entry name" value="EUKARYOTIC TRANSLATION INITIATION FACTOR 2-ALPHA KINASE EIF2-ALPHA KINASE -RELATED"/>
    <property type="match status" value="1"/>
</dbReference>
<dbReference type="GO" id="GO:0005524">
    <property type="term" value="F:ATP binding"/>
    <property type="evidence" value="ECO:0007669"/>
    <property type="project" value="UniProtKB-KW"/>
</dbReference>
<dbReference type="GO" id="GO:0004672">
    <property type="term" value="F:protein kinase activity"/>
    <property type="evidence" value="ECO:0007669"/>
    <property type="project" value="InterPro"/>
</dbReference>
<proteinExistence type="inferred from homology"/>
<sequence length="568" mass="63064">MELVQSVPGEQRSSELQLVLRSRRHLVIYNPHTQELMLRRTNAPQLPWNGVPRELETSPLPLAASDAYACPMCHRPWDTDARTSVYSDSAMMYGTRHTDPERYLKSDADEFAETAPQYFQLLSESASTRPESTNQGYYERFFVELGKLGRGARRYAIKKIPVGDQSETLLSSLSEVHLMETLNHPNVIPYKHAWVEMSQISSFTPMVPTLHVLMMAANGGSLADWIAARAGDSDDGGLQSTPRVERLKEEFRQRRAAAQHLGSDVPRARSGVHLLREDEIVQLMRDITRGLGFLHERGILHLDIKPGNVLLHWEDDALLPSALLSDFGSSMLQHENWARTRTGHTGTLEYMAPEAVVPGVDGRLRELTSKADVWSLGILFHLLIFFELPYSQVDDFDLLRTEIAGLGSLQANVVARGLGRRFDMIHPLLTELLAHMLQREPHRRPSCAEILAVLDTYVAEHTPRTTPLGAAGSGSRSKASVRGAHRRRLSRGALLPPESTDVGAQPQPAPAPAPPLVHVPPALRLNTPMVIAYLATELLVARYPALTPLRPVAVLAALWAVASRYVCG</sequence>
<dbReference type="InterPro" id="IPR011009">
    <property type="entry name" value="Kinase-like_dom_sf"/>
</dbReference>
<dbReference type="Gene3D" id="3.30.200.20">
    <property type="entry name" value="Phosphorylase Kinase, domain 1"/>
    <property type="match status" value="1"/>
</dbReference>
<feature type="domain" description="Protein kinase" evidence="7">
    <location>
        <begin position="142"/>
        <end position="458"/>
    </location>
</feature>
<comment type="similarity">
    <text evidence="5">Belongs to the protein kinase superfamily. Ser/Thr protein kinase family. GCN2 subfamily.</text>
</comment>
<reference evidence="8" key="1">
    <citation type="submission" date="2023-03" db="EMBL/GenBank/DDBJ databases">
        <title>Mating type loci evolution in Malassezia.</title>
        <authorList>
            <person name="Coelho M.A."/>
        </authorList>
    </citation>
    <scope>NUCLEOTIDE SEQUENCE</scope>
    <source>
        <strain evidence="8">CBS 14135</strain>
    </source>
</reference>
<evidence type="ECO:0000313" key="9">
    <source>
        <dbReference type="Proteomes" id="UP001216638"/>
    </source>
</evidence>
<dbReference type="PROSITE" id="PS00108">
    <property type="entry name" value="PROTEIN_KINASE_ST"/>
    <property type="match status" value="1"/>
</dbReference>
<name>A0AAF0IP32_9BASI</name>
<evidence type="ECO:0000256" key="3">
    <source>
        <dbReference type="ARBA" id="ARBA00022777"/>
    </source>
</evidence>
<keyword evidence="2" id="KW-0547">Nucleotide-binding</keyword>
<dbReference type="InterPro" id="IPR050339">
    <property type="entry name" value="CC_SR_Kinase"/>
</dbReference>
<gene>
    <name evidence="8" type="primary">IKS1</name>
    <name evidence="8" type="ORF">MBRA1_001041</name>
</gene>
<evidence type="ECO:0000256" key="5">
    <source>
        <dbReference type="ARBA" id="ARBA00037982"/>
    </source>
</evidence>
<feature type="region of interest" description="Disordered" evidence="6">
    <location>
        <begin position="464"/>
        <end position="512"/>
    </location>
</feature>
<evidence type="ECO:0000259" key="7">
    <source>
        <dbReference type="SMART" id="SM00220"/>
    </source>
</evidence>
<dbReference type="SUPFAM" id="SSF56112">
    <property type="entry name" value="Protein kinase-like (PK-like)"/>
    <property type="match status" value="1"/>
</dbReference>
<dbReference type="Pfam" id="PF00069">
    <property type="entry name" value="Pkinase"/>
    <property type="match status" value="1"/>
</dbReference>
<dbReference type="Gene3D" id="1.10.510.10">
    <property type="entry name" value="Transferase(Phosphotransferase) domain 1"/>
    <property type="match status" value="1"/>
</dbReference>
<dbReference type="AlphaFoldDB" id="A0AAF0IP32"/>
<dbReference type="EMBL" id="CP119951">
    <property type="protein sequence ID" value="WFC94411.1"/>
    <property type="molecule type" value="Genomic_DNA"/>
</dbReference>
<evidence type="ECO:0000313" key="8">
    <source>
        <dbReference type="EMBL" id="WFC94411.1"/>
    </source>
</evidence>
<keyword evidence="3 8" id="KW-0418">Kinase</keyword>
<organism evidence="8 9">
    <name type="scientific">Malassezia brasiliensis</name>
    <dbReference type="NCBI Taxonomy" id="1821822"/>
    <lineage>
        <taxon>Eukaryota</taxon>
        <taxon>Fungi</taxon>
        <taxon>Dikarya</taxon>
        <taxon>Basidiomycota</taxon>
        <taxon>Ustilaginomycotina</taxon>
        <taxon>Malasseziomycetes</taxon>
        <taxon>Malasseziales</taxon>
        <taxon>Malasseziaceae</taxon>
        <taxon>Malassezia</taxon>
    </lineage>
</organism>